<dbReference type="PROSITE" id="PS51257">
    <property type="entry name" value="PROKAR_LIPOPROTEIN"/>
    <property type="match status" value="1"/>
</dbReference>
<accession>A0ABX0X810</accession>
<name>A0ABX0X810_9BACT</name>
<reference evidence="4 5" key="1">
    <citation type="submission" date="2020-03" db="EMBL/GenBank/DDBJ databases">
        <title>Genomic Encyclopedia of Type Strains, Phase IV (KMG-IV): sequencing the most valuable type-strain genomes for metagenomic binning, comparative biology and taxonomic classification.</title>
        <authorList>
            <person name="Goeker M."/>
        </authorList>
    </citation>
    <scope>NUCLEOTIDE SEQUENCE [LARGE SCALE GENOMIC DNA]</scope>
    <source>
        <strain evidence="4 5">DSM 105096</strain>
    </source>
</reference>
<dbReference type="InterPro" id="IPR015882">
    <property type="entry name" value="HEX_bac_N"/>
</dbReference>
<dbReference type="RefSeq" id="WP_168035883.1">
    <property type="nucleotide sequence ID" value="NZ_JAATJH010000001.1"/>
</dbReference>
<evidence type="ECO:0000256" key="1">
    <source>
        <dbReference type="ARBA" id="ARBA00022801"/>
    </source>
</evidence>
<dbReference type="EMBL" id="JAATJH010000001">
    <property type="protein sequence ID" value="NJC25114.1"/>
    <property type="molecule type" value="Genomic_DNA"/>
</dbReference>
<keyword evidence="5" id="KW-1185">Reference proteome</keyword>
<evidence type="ECO:0000313" key="4">
    <source>
        <dbReference type="EMBL" id="NJC25114.1"/>
    </source>
</evidence>
<evidence type="ECO:0000259" key="3">
    <source>
        <dbReference type="Pfam" id="PF02838"/>
    </source>
</evidence>
<dbReference type="SUPFAM" id="SSF55545">
    <property type="entry name" value="beta-N-acetylhexosaminidase-like domain"/>
    <property type="match status" value="1"/>
</dbReference>
<evidence type="ECO:0000313" key="5">
    <source>
        <dbReference type="Proteomes" id="UP000770785"/>
    </source>
</evidence>
<keyword evidence="1" id="KW-0378">Hydrolase</keyword>
<keyword evidence="2" id="KW-0326">Glycosidase</keyword>
<proteinExistence type="predicted"/>
<protein>
    <recommendedName>
        <fullName evidence="3">Beta-hexosaminidase bacterial type N-terminal domain-containing protein</fullName>
    </recommendedName>
</protein>
<dbReference type="Proteomes" id="UP000770785">
    <property type="component" value="Unassembled WGS sequence"/>
</dbReference>
<evidence type="ECO:0000256" key="2">
    <source>
        <dbReference type="ARBA" id="ARBA00023295"/>
    </source>
</evidence>
<organism evidence="4 5">
    <name type="scientific">Neolewinella antarctica</name>
    <dbReference type="NCBI Taxonomy" id="442734"/>
    <lineage>
        <taxon>Bacteria</taxon>
        <taxon>Pseudomonadati</taxon>
        <taxon>Bacteroidota</taxon>
        <taxon>Saprospiria</taxon>
        <taxon>Saprospirales</taxon>
        <taxon>Lewinellaceae</taxon>
        <taxon>Neolewinella</taxon>
    </lineage>
</organism>
<dbReference type="Pfam" id="PF02838">
    <property type="entry name" value="Glyco_hydro_20b"/>
    <property type="match status" value="1"/>
</dbReference>
<gene>
    <name evidence="4" type="ORF">GGR27_000595</name>
</gene>
<sequence>MRFSYLPLLVLVVLIQACSDRPAVSTEETSPQVAFAIAEIEAALIGIDSVSPITLRVQVAGGNLAREGYRIQSAADGITVTGGAAAGAMYGGMELAELIRIGADLTALDVHQAKPFMKRRGVKFNIPLDVRTPSYTDASDAGQENMAHVWDMEFWTEYLDNLARHRYNYVSLWSLHPFPSLVKVPEYPDVALDNVQRSTAEWQENYSLQARGMDDSTLLANPEIIKEITIDEKIDFWRTVMRYGKERNIDFHLITWNIFDYGTAGKYGITDAIDNETTRDYFRKSVTQCFLTYPDLAGIGLTTGENMPGQTTEAKEDWAYDTYARGVLDAAAQFPGRKITFIHRQHQTGALAIADKFKALVDHPDVDFLFCFKYAKAHVMSATKQHYHPKFVKEIAGMKTLWGLRNDSNYHFRWGAPDFVREFLQNIPREVSEGIYYGSDQWVQGRDFLTKEPALSGRLEIDKNWYHWLLWGRMSFDPGVSNERLTAIIQARFPQTNASQLFDAWQQASMVFPTVTGFHWGHVDYRWYPEAVKSRPGPANNETGFHDVNRFISLKTHPLAGNQSVPEFVAQGAQPGRRSPPEVAARLRSYADGALINLANLNPDNNTELRATLTDIRSMAALAYYFASKIEGSNSVALFRAKGAISDQRAAVTSLEQATEDWREYVGLTASQYRNPLWTNRVGYVDWEVLTGWVGEDVEIARSAEFGVDPAGAD</sequence>
<dbReference type="Gene3D" id="3.30.379.10">
    <property type="entry name" value="Chitobiase/beta-hexosaminidase domain 2-like"/>
    <property type="match status" value="1"/>
</dbReference>
<comment type="caution">
    <text evidence="4">The sequence shown here is derived from an EMBL/GenBank/DDBJ whole genome shotgun (WGS) entry which is preliminary data.</text>
</comment>
<feature type="domain" description="Beta-hexosaminidase bacterial type N-terminal" evidence="3">
    <location>
        <begin position="50"/>
        <end position="100"/>
    </location>
</feature>
<dbReference type="InterPro" id="IPR029018">
    <property type="entry name" value="Hex-like_dom2"/>
</dbReference>